<dbReference type="Proteomes" id="UP000672038">
    <property type="component" value="Chromosome"/>
</dbReference>
<gene>
    <name evidence="8" type="primary">rpsO</name>
    <name evidence="8" type="ORF">LFWB_2590</name>
</gene>
<keyword evidence="9" id="KW-1185">Reference proteome</keyword>
<sequence length="74" mass="8747">MILTKEQKKQIIKENTDNENNTGCVKVQIALLSRGIEELNKHLKEHPKDFDSKRSLLIKNKRKNILMRYLSQNK</sequence>
<evidence type="ECO:0000256" key="2">
    <source>
        <dbReference type="ARBA" id="ARBA00023274"/>
    </source>
</evidence>
<dbReference type="InterPro" id="IPR000589">
    <property type="entry name" value="Ribosomal_uS15"/>
</dbReference>
<keyword evidence="7" id="KW-0694">RNA-binding</keyword>
<comment type="function">
    <text evidence="7">One of the primary rRNA binding proteins, it binds directly to 16S rRNA where it helps nucleate assembly of the platform of the 30S subunit by binding and bridging several RNA helices of the 16S rRNA.</text>
</comment>
<dbReference type="GO" id="GO:0006412">
    <property type="term" value="P:translation"/>
    <property type="evidence" value="ECO:0007669"/>
    <property type="project" value="InterPro"/>
</dbReference>
<dbReference type="GO" id="GO:0019843">
    <property type="term" value="F:rRNA binding"/>
    <property type="evidence" value="ECO:0007669"/>
    <property type="project" value="UniProtKB-KW"/>
</dbReference>
<keyword evidence="2 5" id="KW-0687">Ribonucleoprotein</keyword>
<comment type="subunit">
    <text evidence="4">Part of the 30S ribosomal subunit. Forms a bridge to the 50S subunit in the 70S ribosome, contacting the 23S rRNA.</text>
</comment>
<dbReference type="GO" id="GO:0003735">
    <property type="term" value="F:structural constituent of ribosome"/>
    <property type="evidence" value="ECO:0007669"/>
    <property type="project" value="InterPro"/>
</dbReference>
<reference evidence="8" key="1">
    <citation type="submission" date="2020-06" db="EMBL/GenBank/DDBJ databases">
        <title>Complete genome sequence of Candidatus Phytoplasma luffae NCHU2019.</title>
        <authorList>
            <person name="Cho S.-T."/>
            <person name="Tan C.-M."/>
            <person name="Li J.-R."/>
            <person name="Chien Y.-Y."/>
            <person name="Chiu Y.-C."/>
            <person name="Yang J.-Y."/>
            <person name="Kuo C.-H."/>
        </authorList>
    </citation>
    <scope>NUCLEOTIDE SEQUENCE</scope>
    <source>
        <strain evidence="8">NCHU2019</strain>
    </source>
</reference>
<accession>A0A975FJ02</accession>
<dbReference type="RefSeq" id="WP_210954872.1">
    <property type="nucleotide sequence ID" value="NZ_CP054393.1"/>
</dbReference>
<evidence type="ECO:0000256" key="6">
    <source>
        <dbReference type="RuleBase" id="RU003920"/>
    </source>
</evidence>
<dbReference type="FunFam" id="1.10.287.10:FF:000002">
    <property type="entry name" value="30S ribosomal protein S15"/>
    <property type="match status" value="1"/>
</dbReference>
<evidence type="ECO:0000313" key="8">
    <source>
        <dbReference type="EMBL" id="QTX02829.1"/>
    </source>
</evidence>
<dbReference type="PANTHER" id="PTHR23321:SF26">
    <property type="entry name" value="SMALL RIBOSOMAL SUBUNIT PROTEIN US15M"/>
    <property type="match status" value="1"/>
</dbReference>
<organism evidence="8 9">
    <name type="scientific">Loofah witches'-broom phytoplasma</name>
    <dbReference type="NCBI Taxonomy" id="35773"/>
    <lineage>
        <taxon>Bacteria</taxon>
        <taxon>Bacillati</taxon>
        <taxon>Mycoplasmatota</taxon>
        <taxon>Mollicutes</taxon>
        <taxon>Acholeplasmatales</taxon>
        <taxon>Acholeplasmataceae</taxon>
        <taxon>Candidatus Phytoplasma</taxon>
        <taxon>16SrVIII (Loofah witches'-broom group)</taxon>
    </lineage>
</organism>
<dbReference type="InterPro" id="IPR005290">
    <property type="entry name" value="Ribosomal_uS15_bac-type"/>
</dbReference>
<dbReference type="SUPFAM" id="SSF47060">
    <property type="entry name" value="S15/NS1 RNA-binding domain"/>
    <property type="match status" value="1"/>
</dbReference>
<dbReference type="PANTHER" id="PTHR23321">
    <property type="entry name" value="RIBOSOMAL PROTEIN S15, BACTERIAL AND ORGANELLAR"/>
    <property type="match status" value="1"/>
</dbReference>
<dbReference type="EMBL" id="CP054393">
    <property type="protein sequence ID" value="QTX02829.1"/>
    <property type="molecule type" value="Genomic_DNA"/>
</dbReference>
<dbReference type="PROSITE" id="PS00362">
    <property type="entry name" value="RIBOSOMAL_S15"/>
    <property type="match status" value="1"/>
</dbReference>
<keyword evidence="7" id="KW-0699">rRNA-binding</keyword>
<dbReference type="SMART" id="SM01387">
    <property type="entry name" value="Ribosomal_S15"/>
    <property type="match status" value="1"/>
</dbReference>
<protein>
    <recommendedName>
        <fullName evidence="3 6">30S ribosomal protein S15</fullName>
    </recommendedName>
</protein>
<keyword evidence="1 5" id="KW-0689">Ribosomal protein</keyword>
<dbReference type="AlphaFoldDB" id="A0A975FJ02"/>
<dbReference type="InterPro" id="IPR009068">
    <property type="entry name" value="uS15_NS1_RNA-bd_sf"/>
</dbReference>
<dbReference type="Gene3D" id="1.10.287.10">
    <property type="entry name" value="S15/NS1, RNA-binding"/>
    <property type="match status" value="1"/>
</dbReference>
<evidence type="ECO:0000256" key="7">
    <source>
        <dbReference type="RuleBase" id="RU004524"/>
    </source>
</evidence>
<dbReference type="GO" id="GO:0022627">
    <property type="term" value="C:cytosolic small ribosomal subunit"/>
    <property type="evidence" value="ECO:0007669"/>
    <property type="project" value="TreeGrafter"/>
</dbReference>
<comment type="similarity">
    <text evidence="5">Belongs to the universal ribosomal protein uS15 family.</text>
</comment>
<dbReference type="CDD" id="cd00353">
    <property type="entry name" value="Ribosomal_S15p_S13e"/>
    <property type="match status" value="1"/>
</dbReference>
<evidence type="ECO:0000256" key="5">
    <source>
        <dbReference type="RuleBase" id="RU003919"/>
    </source>
</evidence>
<evidence type="ECO:0000256" key="3">
    <source>
        <dbReference type="ARBA" id="ARBA00035313"/>
    </source>
</evidence>
<dbReference type="KEGG" id="pluf:LFWB_2590"/>
<name>A0A975FJ02_LOWBP</name>
<proteinExistence type="inferred from homology"/>
<evidence type="ECO:0000256" key="4">
    <source>
        <dbReference type="ARBA" id="ARBA00064542"/>
    </source>
</evidence>
<dbReference type="Pfam" id="PF00312">
    <property type="entry name" value="Ribosomal_S15"/>
    <property type="match status" value="1"/>
</dbReference>
<evidence type="ECO:0000256" key="1">
    <source>
        <dbReference type="ARBA" id="ARBA00022980"/>
    </source>
</evidence>
<evidence type="ECO:0000313" key="9">
    <source>
        <dbReference type="Proteomes" id="UP000672038"/>
    </source>
</evidence>
<dbReference type="NCBIfam" id="TIGR00952">
    <property type="entry name" value="S15_bact"/>
    <property type="match status" value="1"/>
</dbReference>